<dbReference type="InterPro" id="IPR028939">
    <property type="entry name" value="P5C_Rdtase_cat_N"/>
</dbReference>
<evidence type="ECO:0000259" key="6">
    <source>
        <dbReference type="Pfam" id="PF03807"/>
    </source>
</evidence>
<sequence length="259" mass="26537">MKVGIIGATGWLGSALGGGLLARGMLQPRDLLLLNRSGPRGDYHGHGDVTWAASAGELVAGSDLVVISVRPQDWPALDLRAPGRLVVSFMAGVGLARLGACAGRIVRAMPNAAAEIGRSYSPWIAGPGVTDADRAATRWLLSAIGTEDELGDEGQLDLMTAVPGSGAAYPALMAVALADYLCRNGIGEAVAWRAAEAVICDAPLVLAGRIDRAREMVDTYLGYDGTTAAGINAATAAGFGPSLQAALEAAVMKARQMDA</sequence>
<dbReference type="Pfam" id="PF14748">
    <property type="entry name" value="P5CR_dimer"/>
    <property type="match status" value="1"/>
</dbReference>
<dbReference type="InterPro" id="IPR036291">
    <property type="entry name" value="NAD(P)-bd_dom_sf"/>
</dbReference>
<keyword evidence="4" id="KW-0641">Proline biosynthesis</keyword>
<dbReference type="SUPFAM" id="SSF48179">
    <property type="entry name" value="6-phosphogluconate dehydrogenase C-terminal domain-like"/>
    <property type="match status" value="1"/>
</dbReference>
<dbReference type="SUPFAM" id="SSF51735">
    <property type="entry name" value="NAD(P)-binding Rossmann-fold domains"/>
    <property type="match status" value="1"/>
</dbReference>
<dbReference type="Gene3D" id="1.10.3730.10">
    <property type="entry name" value="ProC C-terminal domain-like"/>
    <property type="match status" value="1"/>
</dbReference>
<comment type="catalytic activity">
    <reaction evidence="4">
        <text>L-proline + NADP(+) = (S)-1-pyrroline-5-carboxylate + NADPH + 2 H(+)</text>
        <dbReference type="Rhea" id="RHEA:14109"/>
        <dbReference type="ChEBI" id="CHEBI:15378"/>
        <dbReference type="ChEBI" id="CHEBI:17388"/>
        <dbReference type="ChEBI" id="CHEBI:57783"/>
        <dbReference type="ChEBI" id="CHEBI:58349"/>
        <dbReference type="ChEBI" id="CHEBI:60039"/>
        <dbReference type="EC" id="1.5.1.2"/>
    </reaction>
</comment>
<dbReference type="EC" id="1.5.1.2" evidence="4"/>
<proteinExistence type="inferred from homology"/>
<comment type="pathway">
    <text evidence="4">Amino-acid biosynthesis; L-proline biosynthesis; L-proline from L-glutamate 5-semialdehyde: step 1/1.</text>
</comment>
<evidence type="ECO:0000313" key="9">
    <source>
        <dbReference type="Proteomes" id="UP000218023"/>
    </source>
</evidence>
<dbReference type="Gene3D" id="3.40.50.720">
    <property type="entry name" value="NAD(P)-binding Rossmann-like Domain"/>
    <property type="match status" value="1"/>
</dbReference>
<reference evidence="8 9" key="1">
    <citation type="submission" date="2017-09" db="EMBL/GenBank/DDBJ databases">
        <title>Paracoccus alkalisoli sp. nov., isolated from saline alkaline soil.</title>
        <authorList>
            <person name="Dong X."/>
            <person name="Zhang G."/>
        </authorList>
    </citation>
    <scope>NUCLEOTIDE SEQUENCE [LARGE SCALE GENOMIC DNA]</scope>
    <source>
        <strain evidence="8 9">WN007</strain>
    </source>
</reference>
<protein>
    <recommendedName>
        <fullName evidence="4">Pyrroline-5-carboxylate reductase</fullName>
        <shortName evidence="4">P5C reductase</shortName>
        <shortName evidence="4">P5CR</shortName>
        <ecNumber evidence="4">1.5.1.2</ecNumber>
    </recommendedName>
    <alternativeName>
        <fullName evidence="4">PCA reductase</fullName>
    </alternativeName>
</protein>
<comment type="catalytic activity">
    <reaction evidence="4">
        <text>L-proline + NAD(+) = (S)-1-pyrroline-5-carboxylate + NADH + 2 H(+)</text>
        <dbReference type="Rhea" id="RHEA:14105"/>
        <dbReference type="ChEBI" id="CHEBI:15378"/>
        <dbReference type="ChEBI" id="CHEBI:17388"/>
        <dbReference type="ChEBI" id="CHEBI:57540"/>
        <dbReference type="ChEBI" id="CHEBI:57945"/>
        <dbReference type="ChEBI" id="CHEBI:60039"/>
        <dbReference type="EC" id="1.5.1.2"/>
    </reaction>
</comment>
<evidence type="ECO:0000256" key="1">
    <source>
        <dbReference type="ARBA" id="ARBA00005525"/>
    </source>
</evidence>
<organism evidence="8 9">
    <name type="scientific">Paracoccus salipaludis</name>
    <dbReference type="NCBI Taxonomy" id="2032623"/>
    <lineage>
        <taxon>Bacteria</taxon>
        <taxon>Pseudomonadati</taxon>
        <taxon>Pseudomonadota</taxon>
        <taxon>Alphaproteobacteria</taxon>
        <taxon>Rhodobacterales</taxon>
        <taxon>Paracoccaceae</taxon>
        <taxon>Paracoccus</taxon>
    </lineage>
</organism>
<dbReference type="PIRSF" id="PIRSF000193">
    <property type="entry name" value="Pyrrol-5-carb_rd"/>
    <property type="match status" value="1"/>
</dbReference>
<evidence type="ECO:0000256" key="4">
    <source>
        <dbReference type="HAMAP-Rule" id="MF_01925"/>
    </source>
</evidence>
<dbReference type="GO" id="GO:0055129">
    <property type="term" value="P:L-proline biosynthetic process"/>
    <property type="evidence" value="ECO:0007669"/>
    <property type="project" value="UniProtKB-UniRule"/>
</dbReference>
<dbReference type="GO" id="GO:0004735">
    <property type="term" value="F:pyrroline-5-carboxylate reductase activity"/>
    <property type="evidence" value="ECO:0007669"/>
    <property type="project" value="UniProtKB-UniRule"/>
</dbReference>
<gene>
    <name evidence="4" type="primary">proC</name>
    <name evidence="8" type="ORF">CK240_01780</name>
</gene>
<feature type="binding site" evidence="5">
    <location>
        <begin position="6"/>
        <end position="12"/>
    </location>
    <ligand>
        <name>NADP(+)</name>
        <dbReference type="ChEBI" id="CHEBI:58349"/>
    </ligand>
</feature>
<keyword evidence="3 4" id="KW-0560">Oxidoreductase</keyword>
<comment type="function">
    <text evidence="4">Catalyzes the reduction of 1-pyrroline-5-carboxylate (PCA) to L-proline.</text>
</comment>
<dbReference type="AlphaFoldDB" id="A0A2A2GPE3"/>
<comment type="subcellular location">
    <subcellularLocation>
        <location evidence="4">Cytoplasm</location>
    </subcellularLocation>
</comment>
<evidence type="ECO:0000256" key="2">
    <source>
        <dbReference type="ARBA" id="ARBA00022857"/>
    </source>
</evidence>
<keyword evidence="9" id="KW-1185">Reference proteome</keyword>
<dbReference type="UniPathway" id="UPA00098">
    <property type="reaction ID" value="UER00361"/>
</dbReference>
<name>A0A2A2GPE3_9RHOB</name>
<evidence type="ECO:0000256" key="3">
    <source>
        <dbReference type="ARBA" id="ARBA00023002"/>
    </source>
</evidence>
<dbReference type="OrthoDB" id="8418678at2"/>
<dbReference type="InterPro" id="IPR029036">
    <property type="entry name" value="P5CR_dimer"/>
</dbReference>
<dbReference type="Pfam" id="PF03807">
    <property type="entry name" value="F420_oxidored"/>
    <property type="match status" value="1"/>
</dbReference>
<dbReference type="PANTHER" id="PTHR11645">
    <property type="entry name" value="PYRROLINE-5-CARBOXYLATE REDUCTASE"/>
    <property type="match status" value="1"/>
</dbReference>
<comment type="caution">
    <text evidence="8">The sequence shown here is derived from an EMBL/GenBank/DDBJ whole genome shotgun (WGS) entry which is preliminary data.</text>
</comment>
<evidence type="ECO:0000313" key="8">
    <source>
        <dbReference type="EMBL" id="PAU98889.1"/>
    </source>
</evidence>
<feature type="domain" description="Pyrroline-5-carboxylate reductase catalytic N-terminal" evidence="6">
    <location>
        <begin position="2"/>
        <end position="92"/>
    </location>
</feature>
<evidence type="ECO:0000256" key="5">
    <source>
        <dbReference type="PIRSR" id="PIRSR000193-1"/>
    </source>
</evidence>
<dbReference type="InterPro" id="IPR008927">
    <property type="entry name" value="6-PGluconate_DH-like_C_sf"/>
</dbReference>
<keyword evidence="2 4" id="KW-0521">NADP</keyword>
<accession>A0A2A2GPE3</accession>
<dbReference type="PANTHER" id="PTHR11645:SF0">
    <property type="entry name" value="PYRROLINE-5-CARBOXYLATE REDUCTASE 3"/>
    <property type="match status" value="1"/>
</dbReference>
<dbReference type="Proteomes" id="UP000218023">
    <property type="component" value="Unassembled WGS sequence"/>
</dbReference>
<feature type="domain" description="Pyrroline-5-carboxylate reductase dimerisation" evidence="7">
    <location>
        <begin position="153"/>
        <end position="257"/>
    </location>
</feature>
<dbReference type="HAMAP" id="MF_01925">
    <property type="entry name" value="P5C_reductase"/>
    <property type="match status" value="1"/>
</dbReference>
<dbReference type="InterPro" id="IPR000304">
    <property type="entry name" value="Pyrroline-COOH_reductase"/>
</dbReference>
<keyword evidence="4" id="KW-0963">Cytoplasm</keyword>
<dbReference type="RefSeq" id="WP_095638608.1">
    <property type="nucleotide sequence ID" value="NZ_NSJZ01000001.1"/>
</dbReference>
<dbReference type="GO" id="GO:0005737">
    <property type="term" value="C:cytoplasm"/>
    <property type="evidence" value="ECO:0007669"/>
    <property type="project" value="UniProtKB-SubCell"/>
</dbReference>
<dbReference type="EMBL" id="NSJZ01000001">
    <property type="protein sequence ID" value="PAU98889.1"/>
    <property type="molecule type" value="Genomic_DNA"/>
</dbReference>
<comment type="similarity">
    <text evidence="1 4">Belongs to the pyrroline-5-carboxylate reductase family.</text>
</comment>
<evidence type="ECO:0000259" key="7">
    <source>
        <dbReference type="Pfam" id="PF14748"/>
    </source>
</evidence>
<keyword evidence="4" id="KW-0028">Amino-acid biosynthesis</keyword>